<dbReference type="EMBL" id="JANPWB010000002">
    <property type="protein sequence ID" value="KAJ1209502.1"/>
    <property type="molecule type" value="Genomic_DNA"/>
</dbReference>
<accession>A0AAV7W9U4</accession>
<feature type="compositionally biased region" description="Polar residues" evidence="1">
    <location>
        <begin position="32"/>
        <end position="55"/>
    </location>
</feature>
<sequence length="312" mass="34411">MSAERRCHNYPVPPQKMPNSGLQDLDDLPGRSGTTGQLVTQAHSQSTTEPLSPGHVNQQCANLYRDPRQHFIPKTVMDLGSVAVGTPFSGQRHRPTVTLGGLLCARGGKTREPTLQEALSEILGAYQHSQDTMGQILDILQENRWLQEGQYQGIREDLQALNPTLISIAGVLADMADIMREATAHQRAPTTSQSIDQPSTFAAASEQDAPPQDPQATSTPPPAEGEPPRKRSMRPGQKPETLAKTTTRKLHSPDCLPCVPLSHLVHFELPFLPFLWPLGHCTYATNRLEKTLDFLHHHPIPLHFPLNFLAPQ</sequence>
<organism evidence="2 3">
    <name type="scientific">Pleurodeles waltl</name>
    <name type="common">Iberian ribbed newt</name>
    <dbReference type="NCBI Taxonomy" id="8319"/>
    <lineage>
        <taxon>Eukaryota</taxon>
        <taxon>Metazoa</taxon>
        <taxon>Chordata</taxon>
        <taxon>Craniata</taxon>
        <taxon>Vertebrata</taxon>
        <taxon>Euteleostomi</taxon>
        <taxon>Amphibia</taxon>
        <taxon>Batrachia</taxon>
        <taxon>Caudata</taxon>
        <taxon>Salamandroidea</taxon>
        <taxon>Salamandridae</taxon>
        <taxon>Pleurodelinae</taxon>
        <taxon>Pleurodeles</taxon>
    </lineage>
</organism>
<reference evidence="2" key="1">
    <citation type="journal article" date="2022" name="bioRxiv">
        <title>Sequencing and chromosome-scale assembly of the giantPleurodeles waltlgenome.</title>
        <authorList>
            <person name="Brown T."/>
            <person name="Elewa A."/>
            <person name="Iarovenko S."/>
            <person name="Subramanian E."/>
            <person name="Araus A.J."/>
            <person name="Petzold A."/>
            <person name="Susuki M."/>
            <person name="Suzuki K.-i.T."/>
            <person name="Hayashi T."/>
            <person name="Toyoda A."/>
            <person name="Oliveira C."/>
            <person name="Osipova E."/>
            <person name="Leigh N.D."/>
            <person name="Simon A."/>
            <person name="Yun M.H."/>
        </authorList>
    </citation>
    <scope>NUCLEOTIDE SEQUENCE</scope>
    <source>
        <strain evidence="2">20211129_DDA</strain>
        <tissue evidence="2">Liver</tissue>
    </source>
</reference>
<keyword evidence="3" id="KW-1185">Reference proteome</keyword>
<protein>
    <submittedName>
        <fullName evidence="2">Uncharacterized protein</fullName>
    </submittedName>
</protein>
<name>A0AAV7W9U4_PLEWA</name>
<evidence type="ECO:0000256" key="1">
    <source>
        <dbReference type="SAM" id="MobiDB-lite"/>
    </source>
</evidence>
<dbReference type="AlphaFoldDB" id="A0AAV7W9U4"/>
<dbReference type="Proteomes" id="UP001066276">
    <property type="component" value="Chromosome 1_2"/>
</dbReference>
<comment type="caution">
    <text evidence="2">The sequence shown here is derived from an EMBL/GenBank/DDBJ whole genome shotgun (WGS) entry which is preliminary data.</text>
</comment>
<feature type="region of interest" description="Disordered" evidence="1">
    <location>
        <begin position="1"/>
        <end position="55"/>
    </location>
</feature>
<feature type="region of interest" description="Disordered" evidence="1">
    <location>
        <begin position="184"/>
        <end position="250"/>
    </location>
</feature>
<evidence type="ECO:0000313" key="2">
    <source>
        <dbReference type="EMBL" id="KAJ1209502.1"/>
    </source>
</evidence>
<evidence type="ECO:0000313" key="3">
    <source>
        <dbReference type="Proteomes" id="UP001066276"/>
    </source>
</evidence>
<proteinExistence type="predicted"/>
<gene>
    <name evidence="2" type="ORF">NDU88_004880</name>
</gene>
<feature type="compositionally biased region" description="Polar residues" evidence="1">
    <location>
        <begin position="188"/>
        <end position="202"/>
    </location>
</feature>